<dbReference type="EMBL" id="AFYH01057805">
    <property type="status" value="NOT_ANNOTATED_CDS"/>
    <property type="molecule type" value="Genomic_DNA"/>
</dbReference>
<evidence type="ECO:0000256" key="4">
    <source>
        <dbReference type="ARBA" id="ARBA00022729"/>
    </source>
</evidence>
<dbReference type="OMA" id="RTCCNMY"/>
<feature type="domain" description="VWFA" evidence="10">
    <location>
        <begin position="449"/>
        <end position="628"/>
    </location>
</feature>
<keyword evidence="2" id="KW-0964">Secreted</keyword>
<feature type="domain" description="VWFA" evidence="10">
    <location>
        <begin position="841"/>
        <end position="1014"/>
    </location>
</feature>
<dbReference type="CDD" id="cd01472">
    <property type="entry name" value="vWA_collagen"/>
    <property type="match status" value="4"/>
</dbReference>
<evidence type="ECO:0000256" key="3">
    <source>
        <dbReference type="ARBA" id="ARBA00022530"/>
    </source>
</evidence>
<evidence type="ECO:0000256" key="7">
    <source>
        <dbReference type="ARBA" id="ARBA00023119"/>
    </source>
</evidence>
<dbReference type="eggNOG" id="KOG1217">
    <property type="taxonomic scope" value="Eukaryota"/>
</dbReference>
<dbReference type="EMBL" id="AFYH01057804">
    <property type="status" value="NOT_ANNOTATED_CDS"/>
    <property type="molecule type" value="Genomic_DNA"/>
</dbReference>
<evidence type="ECO:0000256" key="9">
    <source>
        <dbReference type="SAM" id="SignalP"/>
    </source>
</evidence>
<evidence type="ECO:0000259" key="10">
    <source>
        <dbReference type="PROSITE" id="PS50234"/>
    </source>
</evidence>
<dbReference type="InterPro" id="IPR002035">
    <property type="entry name" value="VWF_A"/>
</dbReference>
<feature type="domain" description="VWFA" evidence="10">
    <location>
        <begin position="1231"/>
        <end position="1379"/>
    </location>
</feature>
<dbReference type="Ensembl" id="ENSLACT00000003128.1">
    <property type="protein sequence ID" value="ENSLACP00000003098.1"/>
    <property type="gene ID" value="ENSLACG00000002775.1"/>
</dbReference>
<reference evidence="11" key="2">
    <citation type="submission" date="2025-08" db="UniProtKB">
        <authorList>
            <consortium name="Ensembl"/>
        </authorList>
    </citation>
    <scope>IDENTIFICATION</scope>
</reference>
<comment type="subcellular location">
    <subcellularLocation>
        <location evidence="1">Secreted</location>
        <location evidence="1">Extracellular space</location>
        <location evidence="1">Extracellular matrix</location>
    </subcellularLocation>
</comment>
<evidence type="ECO:0000256" key="5">
    <source>
        <dbReference type="ARBA" id="ARBA00022737"/>
    </source>
</evidence>
<dbReference type="FunFam" id="3.40.50.410:FF:000004">
    <property type="entry name" value="collagen alpha-6(VI) chain"/>
    <property type="match status" value="5"/>
</dbReference>
<dbReference type="InterPro" id="IPR050525">
    <property type="entry name" value="ECM_Assembly_Org"/>
</dbReference>
<dbReference type="FunFam" id="3.40.50.410:FF:000003">
    <property type="entry name" value="Collagen type VI alpha 3 chain"/>
    <property type="match status" value="1"/>
</dbReference>
<dbReference type="HOGENOM" id="CLU_001732_0_0_1"/>
<dbReference type="STRING" id="7897.ENSLACP00000003098"/>
<dbReference type="GO" id="GO:0005581">
    <property type="term" value="C:collagen trimer"/>
    <property type="evidence" value="ECO:0007669"/>
    <property type="project" value="UniProtKB-KW"/>
</dbReference>
<dbReference type="EMBL" id="AFYH01057801">
    <property type="status" value="NOT_ANNOTATED_CDS"/>
    <property type="molecule type" value="Genomic_DNA"/>
</dbReference>
<dbReference type="SUPFAM" id="SSF53300">
    <property type="entry name" value="vWA-like"/>
    <property type="match status" value="8"/>
</dbReference>
<dbReference type="InParanoid" id="H3A0C7"/>
<dbReference type="CDD" id="cd01482">
    <property type="entry name" value="vWA_collagen_alphaI-XII-like"/>
    <property type="match status" value="1"/>
</dbReference>
<keyword evidence="4 9" id="KW-0732">Signal</keyword>
<feature type="domain" description="VWFA" evidence="10">
    <location>
        <begin position="37"/>
        <end position="211"/>
    </location>
</feature>
<dbReference type="PRINTS" id="PR00453">
    <property type="entry name" value="VWFADOMAIN"/>
</dbReference>
<keyword evidence="12" id="KW-1185">Reference proteome</keyword>
<keyword evidence="8" id="KW-0325">Glycoprotein</keyword>
<dbReference type="Pfam" id="PF00092">
    <property type="entry name" value="VWA"/>
    <property type="match status" value="8"/>
</dbReference>
<evidence type="ECO:0000256" key="8">
    <source>
        <dbReference type="ARBA" id="ARBA00023180"/>
    </source>
</evidence>
<feature type="domain" description="VWFA" evidence="10">
    <location>
        <begin position="1030"/>
        <end position="1199"/>
    </location>
</feature>
<evidence type="ECO:0000256" key="6">
    <source>
        <dbReference type="ARBA" id="ARBA00022889"/>
    </source>
</evidence>
<dbReference type="PANTHER" id="PTHR24020">
    <property type="entry name" value="COLLAGEN ALPHA"/>
    <property type="match status" value="1"/>
</dbReference>
<dbReference type="InterPro" id="IPR036465">
    <property type="entry name" value="vWFA_dom_sf"/>
</dbReference>
<keyword evidence="5" id="KW-0677">Repeat</keyword>
<feature type="domain" description="VWFA" evidence="10">
    <location>
        <begin position="643"/>
        <end position="816"/>
    </location>
</feature>
<dbReference type="GeneTree" id="ENSGT00940000163168"/>
<protein>
    <recommendedName>
        <fullName evidence="10">VWFA domain-containing protein</fullName>
    </recommendedName>
</protein>
<keyword evidence="6" id="KW-0130">Cell adhesion</keyword>
<dbReference type="PROSITE" id="PS50234">
    <property type="entry name" value="VWFA"/>
    <property type="match status" value="8"/>
</dbReference>
<keyword evidence="7" id="KW-0176">Collagen</keyword>
<dbReference type="GO" id="GO:0007155">
    <property type="term" value="P:cell adhesion"/>
    <property type="evidence" value="ECO:0007669"/>
    <property type="project" value="UniProtKB-KW"/>
</dbReference>
<dbReference type="Bgee" id="ENSLACG00000002775">
    <property type="expression patterns" value="Expressed in pelvic fin"/>
</dbReference>
<evidence type="ECO:0000256" key="1">
    <source>
        <dbReference type="ARBA" id="ARBA00004498"/>
    </source>
</evidence>
<dbReference type="SMART" id="SM00327">
    <property type="entry name" value="VWA"/>
    <property type="match status" value="8"/>
</dbReference>
<reference evidence="12" key="1">
    <citation type="submission" date="2011-08" db="EMBL/GenBank/DDBJ databases">
        <title>The draft genome of Latimeria chalumnae.</title>
        <authorList>
            <person name="Di Palma F."/>
            <person name="Alfoldi J."/>
            <person name="Johnson J."/>
            <person name="Berlin A."/>
            <person name="Gnerre S."/>
            <person name="Jaffe D."/>
            <person name="MacCallum I."/>
            <person name="Young S."/>
            <person name="Walker B.J."/>
            <person name="Lander E."/>
            <person name="Lindblad-Toh K."/>
        </authorList>
    </citation>
    <scope>NUCLEOTIDE SEQUENCE [LARGE SCALE GENOMIC DNA]</scope>
    <source>
        <strain evidence="12">Wild caught</strain>
    </source>
</reference>
<dbReference type="Gene3D" id="3.40.50.410">
    <property type="entry name" value="von Willebrand factor, type A domain"/>
    <property type="match status" value="9"/>
</dbReference>
<dbReference type="EMBL" id="AFYH01057802">
    <property type="status" value="NOT_ANNOTATED_CDS"/>
    <property type="molecule type" value="Genomic_DNA"/>
</dbReference>
<dbReference type="EMBL" id="AFYH01057803">
    <property type="status" value="NOT_ANNOTATED_CDS"/>
    <property type="molecule type" value="Genomic_DNA"/>
</dbReference>
<proteinExistence type="predicted"/>
<accession>H3A0C7</accession>
<evidence type="ECO:0000313" key="11">
    <source>
        <dbReference type="Ensembl" id="ENSLACP00000003098.1"/>
    </source>
</evidence>
<sequence length="1554" mass="174143">TECNMHFPLFSVFFSSSLSLTDSQQTDSEIKESAIADIVFLVDGSWSIGKENFKQVQEFLYTLVDGFDIGLDKIRIGLVQYSSTPRTEFYLNSYSKKEDILQYVRNLIYKGGGTKTGLSLNFSLKNHFTASAGSRAAEGVPQVAVVITDGSSQDSIQEPSLAMKNAGITLYAIGIKDADLTELNEIASDPDDKHVYNVADFAALQGISESIIQECIVCTVKPIKTKNSSHLQTLAKASIADIVFLVDGSSSVGINNFQEVRSFLYTLVESLDVRRDQVRIGLAQYNNEPYKEFLLNEYTTKIDILEEINKFPYRAGGTYTGKALDFVRREYFTESAGSRAQQNIPQILVVITDGESTDEVHTPAEELRQNGITVYVVGIGTHGYEELREIANRPSEKFLFNIDNFSVLQDLTTNLLKTMCYVVETQIQGESLEPYNFIVSTAISPIYADVIFLVDSSSNMGAVAFQQIKYFITRIVNRLDVGIDRYRIGLAQYNTEAQVEFLLNRYQAKDQVLNHIRRNFNFRGGSLMTGHAIEFLRSTFYNASAGSRINDRYPQFAIIITSARSEDSVQRAARELQSGGVTVLSIGVRNSDRVELEQMATKSFAYQLQDSFISSPGEKLYPLYLHGIYSLCFTACTRATVADIVFIVDESSSIGLSDFQKIRESLHRIVSALDTGVNNVRIGVVLYSDEPTVEFYLNTFKSEADKLQYIKTLPYRGGRTNTGAAINFARENLFTERAGSRRKQGVQQIAVVITDGESLDNVSLPASELRRSGVSIYAVGTKGASLKQLKEIASNPERKYLKNIEFKLNSQLCQEILRKTFITPKLSWILKEGCVQTEEADIYFLIDGSGSIQFQDFLDMKTFIREIIKTFKIGEDHIRIGVVQYESVQHLEFSISQYTTKQQLQEALQEIQQRGRGTNTGKALGYMRPLFQEAARTRPNVPRFLIIITDGESQDAVKRPAAELRGDGIVIYAIGIRDANTTELKDIAEKPERTFYVNNFDSLNIIKNQVIQEICSSEALNPVCKSMEADILFLIDTSGSITEEDFKNMIAFMKSLVMKSDIGPDRVQIGTIQFSDIAQEEFLLDSYATKTDLQDAIDHIKPLKRGTKTGNALTFTSEYFDISKGGRPNLMQYLIVITDGESQDEVAKPAKALRDKGITIYAIGVLNANNTQLLEIAGSQGKVLFEEKFESLKDLEQQIIFRICHPEHCKLYGLHFLLSGLRACKRTEVADIIFLVDGSDSIKETHFQSMIKFMEAVVNDTEVASNRVQFGAIVYGSEPKEQFLLKQYTTKRQVKDAIYKMNRVGGQTYTAEAIITDGVATDRVAVPVIARSVREEGIGIYAVGVRNANMRDLEIIADSKEKVFYVEDFKKLENLHKTINKVLCNESKQGEYTVLYGCQRYILSIFSSSMADIVILMDGSRSISPDNFKLMKKFMKEVVNTFVIDNNRVQVGVAQYSTDRRKEFYLNELDTSNEILNRIDSISQMDQDTYTGEALKFVKKFFEPSNGGRKNQGVPQKLLVITDGVSHDAVGEAAEALRQQNINIIAVGIGEVNL</sequence>
<feature type="domain" description="VWFA" evidence="10">
    <location>
        <begin position="1412"/>
        <end position="1554"/>
    </location>
</feature>
<keyword evidence="3" id="KW-0272">Extracellular matrix</keyword>
<organism evidence="11 12">
    <name type="scientific">Latimeria chalumnae</name>
    <name type="common">Coelacanth</name>
    <dbReference type="NCBI Taxonomy" id="7897"/>
    <lineage>
        <taxon>Eukaryota</taxon>
        <taxon>Metazoa</taxon>
        <taxon>Chordata</taxon>
        <taxon>Craniata</taxon>
        <taxon>Vertebrata</taxon>
        <taxon>Euteleostomi</taxon>
        <taxon>Coelacanthiformes</taxon>
        <taxon>Coelacanthidae</taxon>
        <taxon>Latimeria</taxon>
    </lineage>
</organism>
<reference evidence="11" key="3">
    <citation type="submission" date="2025-09" db="UniProtKB">
        <authorList>
            <consortium name="Ensembl"/>
        </authorList>
    </citation>
    <scope>IDENTIFICATION</scope>
</reference>
<feature type="chain" id="PRO_5003579438" description="VWFA domain-containing protein" evidence="9">
    <location>
        <begin position="24"/>
        <end position="1554"/>
    </location>
</feature>
<feature type="domain" description="VWFA" evidence="10">
    <location>
        <begin position="241"/>
        <end position="415"/>
    </location>
</feature>
<evidence type="ECO:0000313" key="12">
    <source>
        <dbReference type="Proteomes" id="UP000008672"/>
    </source>
</evidence>
<name>H3A0C7_LATCH</name>
<dbReference type="PANTHER" id="PTHR24020:SF86">
    <property type="entry name" value="COLLAGEN, TYPE VI, ALPHA 4"/>
    <property type="match status" value="1"/>
</dbReference>
<feature type="signal peptide" evidence="9">
    <location>
        <begin position="1"/>
        <end position="23"/>
    </location>
</feature>
<evidence type="ECO:0000256" key="2">
    <source>
        <dbReference type="ARBA" id="ARBA00022525"/>
    </source>
</evidence>
<dbReference type="eggNOG" id="KOG3544">
    <property type="taxonomic scope" value="Eukaryota"/>
</dbReference>
<dbReference type="Proteomes" id="UP000008672">
    <property type="component" value="Unassembled WGS sequence"/>
</dbReference>
<dbReference type="FunFam" id="3.40.50.410:FF:000001">
    <property type="entry name" value="Collagen, type XII, alpha 1"/>
    <property type="match status" value="1"/>
</dbReference>